<dbReference type="Proteomes" id="UP001500620">
    <property type="component" value="Unassembled WGS sequence"/>
</dbReference>
<dbReference type="Pfam" id="PF03713">
    <property type="entry name" value="DUF305"/>
    <property type="match status" value="1"/>
</dbReference>
<feature type="signal peptide" evidence="1">
    <location>
        <begin position="1"/>
        <end position="27"/>
    </location>
</feature>
<evidence type="ECO:0000256" key="1">
    <source>
        <dbReference type="SAM" id="SignalP"/>
    </source>
</evidence>
<organism evidence="3 4">
    <name type="scientific">Dactylosporangium darangshiense</name>
    <dbReference type="NCBI Taxonomy" id="579108"/>
    <lineage>
        <taxon>Bacteria</taxon>
        <taxon>Bacillati</taxon>
        <taxon>Actinomycetota</taxon>
        <taxon>Actinomycetes</taxon>
        <taxon>Micromonosporales</taxon>
        <taxon>Micromonosporaceae</taxon>
        <taxon>Dactylosporangium</taxon>
    </lineage>
</organism>
<dbReference type="PROSITE" id="PS51257">
    <property type="entry name" value="PROKAR_LIPOPROTEIN"/>
    <property type="match status" value="1"/>
</dbReference>
<dbReference type="PANTHER" id="PTHR36933:SF1">
    <property type="entry name" value="SLL0788 PROTEIN"/>
    <property type="match status" value="1"/>
</dbReference>
<dbReference type="RefSeq" id="WP_345138756.1">
    <property type="nucleotide sequence ID" value="NZ_BAABAT010000047.1"/>
</dbReference>
<dbReference type="EMBL" id="BAABAT010000047">
    <property type="protein sequence ID" value="GAA4261746.1"/>
    <property type="molecule type" value="Genomic_DNA"/>
</dbReference>
<sequence length="213" mass="22081">MMRTLVRRATLAGAALTTALTTALLLAACGGGHDTMPGMHPGGTVPAGSAASGTAAFNGADVMFAQMMIPHHRQAVQMAALAGTRAADPEVKTLAAQIKAAQDPEIQTMTGWLSAWGKPAPTMSGGMDMGGMQHGGMPGMMSGADMARLEAASGKDFDKQFCTMMIAHHQGAITMAQDELRDGTNTDAKALAQQIITAQRAEIDTMNKILARL</sequence>
<keyword evidence="4" id="KW-1185">Reference proteome</keyword>
<proteinExistence type="predicted"/>
<reference evidence="4" key="1">
    <citation type="journal article" date="2019" name="Int. J. Syst. Evol. Microbiol.">
        <title>The Global Catalogue of Microorganisms (GCM) 10K type strain sequencing project: providing services to taxonomists for standard genome sequencing and annotation.</title>
        <authorList>
            <consortium name="The Broad Institute Genomics Platform"/>
            <consortium name="The Broad Institute Genome Sequencing Center for Infectious Disease"/>
            <person name="Wu L."/>
            <person name="Ma J."/>
        </authorList>
    </citation>
    <scope>NUCLEOTIDE SEQUENCE [LARGE SCALE GENOMIC DNA]</scope>
    <source>
        <strain evidence="4">JCM 17441</strain>
    </source>
</reference>
<name>A0ABP8DQL1_9ACTN</name>
<evidence type="ECO:0000313" key="4">
    <source>
        <dbReference type="Proteomes" id="UP001500620"/>
    </source>
</evidence>
<evidence type="ECO:0000313" key="3">
    <source>
        <dbReference type="EMBL" id="GAA4261746.1"/>
    </source>
</evidence>
<dbReference type="PANTHER" id="PTHR36933">
    <property type="entry name" value="SLL0788 PROTEIN"/>
    <property type="match status" value="1"/>
</dbReference>
<comment type="caution">
    <text evidence="3">The sequence shown here is derived from an EMBL/GenBank/DDBJ whole genome shotgun (WGS) entry which is preliminary data.</text>
</comment>
<feature type="domain" description="DUF305" evidence="2">
    <location>
        <begin position="61"/>
        <end position="210"/>
    </location>
</feature>
<gene>
    <name evidence="3" type="ORF">GCM10022255_095630</name>
</gene>
<evidence type="ECO:0000259" key="2">
    <source>
        <dbReference type="Pfam" id="PF03713"/>
    </source>
</evidence>
<dbReference type="InterPro" id="IPR012347">
    <property type="entry name" value="Ferritin-like"/>
</dbReference>
<feature type="chain" id="PRO_5045393174" evidence="1">
    <location>
        <begin position="28"/>
        <end position="213"/>
    </location>
</feature>
<dbReference type="InterPro" id="IPR005183">
    <property type="entry name" value="DUF305_CopM-like"/>
</dbReference>
<dbReference type="Gene3D" id="1.20.1260.10">
    <property type="match status" value="1"/>
</dbReference>
<accession>A0ABP8DQL1</accession>
<protein>
    <submittedName>
        <fullName evidence="3">DUF305 domain-containing protein</fullName>
    </submittedName>
</protein>
<keyword evidence="1" id="KW-0732">Signal</keyword>